<dbReference type="PANTHER" id="PTHR12269:SF1">
    <property type="entry name" value="EUKARYOTIC TRANSLATION INITIATION FACTOR 4E TRANSPORTER"/>
    <property type="match status" value="1"/>
</dbReference>
<feature type="compositionally biased region" description="Low complexity" evidence="3">
    <location>
        <begin position="563"/>
        <end position="574"/>
    </location>
</feature>
<dbReference type="PANTHER" id="PTHR12269">
    <property type="entry name" value="EUKARYOTIC TRANSLATION INITIATION FACTOR 4E TRANSPORTER"/>
    <property type="match status" value="1"/>
</dbReference>
<dbReference type="Pfam" id="PF10477">
    <property type="entry name" value="EIF4E-T"/>
    <property type="match status" value="1"/>
</dbReference>
<feature type="compositionally biased region" description="Polar residues" evidence="3">
    <location>
        <begin position="519"/>
        <end position="530"/>
    </location>
</feature>
<evidence type="ECO:0000256" key="2">
    <source>
        <dbReference type="ARBA" id="ARBA00022490"/>
    </source>
</evidence>
<feature type="region of interest" description="Disordered" evidence="3">
    <location>
        <begin position="123"/>
        <end position="143"/>
    </location>
</feature>
<dbReference type="GO" id="GO:0005634">
    <property type="term" value="C:nucleus"/>
    <property type="evidence" value="ECO:0007669"/>
    <property type="project" value="TreeGrafter"/>
</dbReference>
<feature type="region of interest" description="Disordered" evidence="3">
    <location>
        <begin position="440"/>
        <end position="466"/>
    </location>
</feature>
<name>A0A8C7V3K6_ONCMY</name>
<feature type="compositionally biased region" description="Low complexity" evidence="3">
    <location>
        <begin position="330"/>
        <end position="343"/>
    </location>
</feature>
<feature type="compositionally biased region" description="Basic and acidic residues" evidence="3">
    <location>
        <begin position="741"/>
        <end position="770"/>
    </location>
</feature>
<feature type="compositionally biased region" description="Polar residues" evidence="3">
    <location>
        <begin position="697"/>
        <end position="706"/>
    </location>
</feature>
<gene>
    <name evidence="4" type="primary">eif4enif1</name>
</gene>
<feature type="region of interest" description="Disordered" evidence="3">
    <location>
        <begin position="508"/>
        <end position="535"/>
    </location>
</feature>
<dbReference type="Proteomes" id="UP000694395">
    <property type="component" value="Chromosome 7"/>
</dbReference>
<reference evidence="4" key="2">
    <citation type="submission" date="2025-08" db="UniProtKB">
        <authorList>
            <consortium name="Ensembl"/>
        </authorList>
    </citation>
    <scope>IDENTIFICATION</scope>
</reference>
<dbReference type="InterPro" id="IPR018862">
    <property type="entry name" value="eIF4E-T"/>
</dbReference>
<reference evidence="4" key="1">
    <citation type="submission" date="2020-07" db="EMBL/GenBank/DDBJ databases">
        <title>A long reads based de novo assembly of the rainbow trout Arlee double haploid line genome.</title>
        <authorList>
            <person name="Gao G."/>
            <person name="Palti Y."/>
        </authorList>
    </citation>
    <scope>NUCLEOTIDE SEQUENCE [LARGE SCALE GENOMIC DNA]</scope>
</reference>
<keyword evidence="5" id="KW-1185">Reference proteome</keyword>
<dbReference type="GO" id="GO:0017148">
    <property type="term" value="P:negative regulation of translation"/>
    <property type="evidence" value="ECO:0007669"/>
    <property type="project" value="TreeGrafter"/>
</dbReference>
<feature type="compositionally biased region" description="Basic and acidic residues" evidence="3">
    <location>
        <begin position="260"/>
        <end position="278"/>
    </location>
</feature>
<comment type="subcellular location">
    <subcellularLocation>
        <location evidence="1">Cytoplasm</location>
    </subcellularLocation>
</comment>
<dbReference type="AlphaFoldDB" id="A0A8C7V3K6"/>
<keyword evidence="2" id="KW-0963">Cytoplasm</keyword>
<dbReference type="GO" id="GO:0003729">
    <property type="term" value="F:mRNA binding"/>
    <property type="evidence" value="ECO:0007669"/>
    <property type="project" value="TreeGrafter"/>
</dbReference>
<dbReference type="Ensembl" id="ENSOMYT00000111505.2">
    <property type="protein sequence ID" value="ENSOMYP00000102814.2"/>
    <property type="gene ID" value="ENSOMYG00000009732.2"/>
</dbReference>
<feature type="region of interest" description="Disordered" evidence="3">
    <location>
        <begin position="685"/>
        <end position="831"/>
    </location>
</feature>
<feature type="region of interest" description="Disordered" evidence="3">
    <location>
        <begin position="330"/>
        <end position="349"/>
    </location>
</feature>
<feature type="region of interest" description="Disordered" evidence="3">
    <location>
        <begin position="256"/>
        <end position="287"/>
    </location>
</feature>
<feature type="compositionally biased region" description="Polar residues" evidence="3">
    <location>
        <begin position="720"/>
        <end position="735"/>
    </location>
</feature>
<evidence type="ECO:0000313" key="4">
    <source>
        <dbReference type="Ensembl" id="ENSOMYP00000102814.2"/>
    </source>
</evidence>
<evidence type="ECO:0000256" key="3">
    <source>
        <dbReference type="SAM" id="MobiDB-lite"/>
    </source>
</evidence>
<dbReference type="GeneTree" id="ENSGT00390000012071"/>
<evidence type="ECO:0000256" key="1">
    <source>
        <dbReference type="ARBA" id="ARBA00004496"/>
    </source>
</evidence>
<organism evidence="4 5">
    <name type="scientific">Oncorhynchus mykiss</name>
    <name type="common">Rainbow trout</name>
    <name type="synonym">Salmo gairdneri</name>
    <dbReference type="NCBI Taxonomy" id="8022"/>
    <lineage>
        <taxon>Eukaryota</taxon>
        <taxon>Metazoa</taxon>
        <taxon>Chordata</taxon>
        <taxon>Craniata</taxon>
        <taxon>Vertebrata</taxon>
        <taxon>Euteleostomi</taxon>
        <taxon>Actinopterygii</taxon>
        <taxon>Neopterygii</taxon>
        <taxon>Teleostei</taxon>
        <taxon>Protacanthopterygii</taxon>
        <taxon>Salmoniformes</taxon>
        <taxon>Salmonidae</taxon>
        <taxon>Salmoninae</taxon>
        <taxon>Oncorhynchus</taxon>
    </lineage>
</organism>
<feature type="region of interest" description="Disordered" evidence="3">
    <location>
        <begin position="555"/>
        <end position="619"/>
    </location>
</feature>
<feature type="compositionally biased region" description="Pro residues" evidence="3">
    <location>
        <begin position="575"/>
        <end position="584"/>
    </location>
</feature>
<feature type="compositionally biased region" description="Polar residues" evidence="3">
    <location>
        <begin position="790"/>
        <end position="807"/>
    </location>
</feature>
<proteinExistence type="predicted"/>
<sequence>MERDACVEVQENGDIEVVKESTGPSPYRYTKEELLEIKYFPICNERPDCLLEKFDSDGVWDPEKWHASLYSTSECSSPVDGYKKDFVDDRIPLKRRIADPRERLKEDDLDVVLSPQRRSFGGGCVGNALPAPSRRPVSPLENKENESLRLGVARRIGSGRIMAARGFEREREPRVEKERDFKDKRFRRDFGDKRVFSERRRNDLEEEPEWFSGGPTSQSETIELIGFDDKILEEDKRRPKRSRKRTDSVREAVECNGGLAEEHVVRDSHSTADQEVPHPEVLPEQTSGDFDFNEFFNLEKTMPGLASMIEDVLGEGPVSASRFSRWFSSNLSPSGSRSSSLRSTPHEELERLAGLDPRCTSPSQGGPVPYFTPIQSVECRDKVDILELLHKAKIDLKPLLSSLNVNKQRLQQSTHSGVVLSLEEVEGGLKELKVGSELHHQMPRKAHQHQQQGSIGGGGSTSSGTPFMAEHLERALTGGVGPSAGPPCSRARDPDMSAFNKLVSSMKASGTLPSHPKENQVNSNLNQPSNPAVVPLPEATVPAQQHKNIFQELLGAQGPPCRGSPSLLHSLLGSPNPPPHPGPGPQHSLLQHRGPSPPLFTQRAPSPDYFHGRMHPPAGYPVGPQPMIGEQFPEIHRSFSPGPGHGPTLQQQQQMRALSMAVDQADRQALIIQQDLALHAHHAFQTGYNKPPPSKAYQHNRQTRMNRSPGPGPHPAGRNSPGNTVTSMLSPSFVPTSVIRKMYETKEKSRDEPGSRPDSKEGHSQGHSQEDSSSPSSFLDGMNGSGSQSGGVKTCSTPLSSHSQARQHPQEHPRPGSAGHHTPTLVSPRSVSPFPRPIYPVPLLSHGHVPMVRPALPQLHPSVLQRMLAQGIQPQQIGPALIQAGIFPQHVDLSQLQGLPSTLLGQPLYPLGATGHPLLLPRASNPMQLALMQQQLQQQQQRPSEWPFQFSLSLLLFNKFNNSIFNLFYICCTNVHAQSKRCREMRVLNGSSFMTWVCQCSSWHSLTNFHFLSVHPTVPGHQTQNHGPHRTNHSQQRVGSPPGVGGAGLAKWFGSDVLQQPLPSMPAKVISVDELEFGPSGVSYNQNSG</sequence>
<protein>
    <submittedName>
        <fullName evidence="4">Eukaryotic translation initiation factor 4E nuclear import factor 1</fullName>
    </submittedName>
</protein>
<evidence type="ECO:0000313" key="5">
    <source>
        <dbReference type="Proteomes" id="UP000694395"/>
    </source>
</evidence>
<accession>A0A8C7V3K6</accession>
<reference evidence="4" key="3">
    <citation type="submission" date="2025-09" db="UniProtKB">
        <authorList>
            <consortium name="Ensembl"/>
        </authorList>
    </citation>
    <scope>IDENTIFICATION</scope>
</reference>
<dbReference type="GO" id="GO:0036464">
    <property type="term" value="C:cytoplasmic ribonucleoprotein granule"/>
    <property type="evidence" value="ECO:0007669"/>
    <property type="project" value="UniProtKB-ARBA"/>
</dbReference>
<feature type="region of interest" description="Disordered" evidence="3">
    <location>
        <begin position="1019"/>
        <end position="1041"/>
    </location>
</feature>